<keyword evidence="6" id="KW-1185">Reference proteome</keyword>
<comment type="caution">
    <text evidence="5">The sequence shown here is derived from an EMBL/GenBank/DDBJ whole genome shotgun (WGS) entry which is preliminary data.</text>
</comment>
<dbReference type="Gene3D" id="3.90.550.10">
    <property type="entry name" value="Spore Coat Polysaccharide Biosynthesis Protein SpsA, Chain A"/>
    <property type="match status" value="1"/>
</dbReference>
<gene>
    <name evidence="5" type="ORF">SUNI508_07104</name>
</gene>
<evidence type="ECO:0000256" key="2">
    <source>
        <dbReference type="ARBA" id="ARBA00022676"/>
    </source>
</evidence>
<dbReference type="PANTHER" id="PTHR31121">
    <property type="entry name" value="ALPHA-1,2 MANNOSYLTRANSFERASE KTR1"/>
    <property type="match status" value="1"/>
</dbReference>
<keyword evidence="4" id="KW-0812">Transmembrane</keyword>
<accession>A0ABR2UY50</accession>
<protein>
    <submittedName>
        <fullName evidence="5">Uncharacterized protein</fullName>
    </submittedName>
</protein>
<feature type="transmembrane region" description="Helical" evidence="4">
    <location>
        <begin position="7"/>
        <end position="27"/>
    </location>
</feature>
<evidence type="ECO:0000313" key="6">
    <source>
        <dbReference type="Proteomes" id="UP001408356"/>
    </source>
</evidence>
<evidence type="ECO:0000256" key="1">
    <source>
        <dbReference type="ARBA" id="ARBA00007677"/>
    </source>
</evidence>
<dbReference type="InterPro" id="IPR002685">
    <property type="entry name" value="Glyco_trans_15"/>
</dbReference>
<name>A0ABR2UY50_9PEZI</name>
<evidence type="ECO:0000256" key="4">
    <source>
        <dbReference type="SAM" id="Phobius"/>
    </source>
</evidence>
<keyword evidence="4" id="KW-0472">Membrane</keyword>
<evidence type="ECO:0000256" key="3">
    <source>
        <dbReference type="ARBA" id="ARBA00022679"/>
    </source>
</evidence>
<dbReference type="SUPFAM" id="SSF53448">
    <property type="entry name" value="Nucleotide-diphospho-sugar transferases"/>
    <property type="match status" value="1"/>
</dbReference>
<organism evidence="5 6">
    <name type="scientific">Seiridium unicorne</name>
    <dbReference type="NCBI Taxonomy" id="138068"/>
    <lineage>
        <taxon>Eukaryota</taxon>
        <taxon>Fungi</taxon>
        <taxon>Dikarya</taxon>
        <taxon>Ascomycota</taxon>
        <taxon>Pezizomycotina</taxon>
        <taxon>Sordariomycetes</taxon>
        <taxon>Xylariomycetidae</taxon>
        <taxon>Amphisphaeriales</taxon>
        <taxon>Sporocadaceae</taxon>
        <taxon>Seiridium</taxon>
    </lineage>
</organism>
<evidence type="ECO:0000313" key="5">
    <source>
        <dbReference type="EMBL" id="KAK9419618.1"/>
    </source>
</evidence>
<dbReference type="PANTHER" id="PTHR31121:SF7">
    <property type="entry name" value="MANNOSYLTRANSFERASE KTR4-RELATED"/>
    <property type="match status" value="1"/>
</dbReference>
<dbReference type="InterPro" id="IPR029044">
    <property type="entry name" value="Nucleotide-diphossugar_trans"/>
</dbReference>
<dbReference type="Pfam" id="PF01793">
    <property type="entry name" value="Glyco_transf_15"/>
    <property type="match status" value="1"/>
</dbReference>
<comment type="similarity">
    <text evidence="1">Belongs to the glycosyltransferase 15 family.</text>
</comment>
<dbReference type="EMBL" id="JARVKF010000299">
    <property type="protein sequence ID" value="KAK9419618.1"/>
    <property type="molecule type" value="Genomic_DNA"/>
</dbReference>
<proteinExistence type="inferred from homology"/>
<keyword evidence="2" id="KW-0328">Glycosyltransferase</keyword>
<reference evidence="5 6" key="1">
    <citation type="journal article" date="2024" name="J. Plant Pathol.">
        <title>Sequence and assembly of the genome of Seiridium unicorne, isolate CBS 538.82, causal agent of cypress canker disease.</title>
        <authorList>
            <person name="Scali E."/>
            <person name="Rocca G.D."/>
            <person name="Danti R."/>
            <person name="Garbelotto M."/>
            <person name="Barberini S."/>
            <person name="Baroncelli R."/>
            <person name="Emiliani G."/>
        </authorList>
    </citation>
    <scope>NUCLEOTIDE SEQUENCE [LARGE SCALE GENOMIC DNA]</scope>
    <source>
        <strain evidence="5 6">BM-138-508</strain>
    </source>
</reference>
<sequence length="502" mass="58202">MPHWLRALVWGLVMALCLIIYSFSPIFDAPVEVASLREYLPPMPELDISDPHDIKSPVEWLRENTYDQPLHTLPTSRLEALIGDRPKAAFIALVRNSEEAGMVHSILQIEARFNSRKIHRYDWIFFNDEPFTDSFKAAITNATPSTVHFEQISQEHWQMPDWIDQSRYDVGREFQGGIGVGKAWLKSYHLMCRWNSGLFALEQRLKNYDWYWRVEPNVQYTCNINYDVFRFMRDNKMAYGFNMAILDDARSFPSLWERTQDFKKHNPGMVNPEADMRWLLHQTNEPDRIVRSGTGYQSSVDDQYNNCQFYSNFEVGSLAFFRSKAHQAYFRHLDRSGGFFYERYGDAPVHTLSVSMFLPKRRVWFFRDIGYAHGICETCPPHVSKLPMGPQPDSRRMKAAELNAGMSQGHRHLDLLSKDFERQNTIPGLACGCTTTALDASFSKLVPYESRQVKPQDTCVRLWLRGKYLLKKVNWNRVAEMEAGGDGYGGYVVSGLESNPFM</sequence>
<dbReference type="Proteomes" id="UP001408356">
    <property type="component" value="Unassembled WGS sequence"/>
</dbReference>
<keyword evidence="4" id="KW-1133">Transmembrane helix</keyword>
<keyword evidence="3" id="KW-0808">Transferase</keyword>